<feature type="transmembrane region" description="Helical" evidence="7">
    <location>
        <begin position="43"/>
        <end position="63"/>
    </location>
</feature>
<evidence type="ECO:0000256" key="8">
    <source>
        <dbReference type="SAM" id="MobiDB-lite"/>
    </source>
</evidence>
<proteinExistence type="inferred from homology"/>
<comment type="similarity">
    <text evidence="7">Belongs to the binding-protein-dependent transport system permease family.</text>
</comment>
<dbReference type="GO" id="GO:0015416">
    <property type="term" value="F:ABC-type phosphonate transporter activity"/>
    <property type="evidence" value="ECO:0007669"/>
    <property type="project" value="InterPro"/>
</dbReference>
<comment type="caution">
    <text evidence="10">The sequence shown here is derived from an EMBL/GenBank/DDBJ whole genome shotgun (WGS) entry which is preliminary data.</text>
</comment>
<accession>A0A2T0VEP8</accession>
<dbReference type="SUPFAM" id="SSF161098">
    <property type="entry name" value="MetI-like"/>
    <property type="match status" value="2"/>
</dbReference>
<evidence type="ECO:0000256" key="7">
    <source>
        <dbReference type="RuleBase" id="RU363032"/>
    </source>
</evidence>
<dbReference type="PANTHER" id="PTHR30043">
    <property type="entry name" value="PHOSPHONATES TRANSPORT SYSTEM PERMEASE PROTEIN"/>
    <property type="match status" value="1"/>
</dbReference>
<dbReference type="Gene3D" id="1.10.3720.10">
    <property type="entry name" value="MetI-like"/>
    <property type="match status" value="2"/>
</dbReference>
<keyword evidence="3" id="KW-1003">Cell membrane</keyword>
<evidence type="ECO:0000256" key="3">
    <source>
        <dbReference type="ARBA" id="ARBA00022475"/>
    </source>
</evidence>
<dbReference type="PROSITE" id="PS50928">
    <property type="entry name" value="ABC_TM1"/>
    <property type="match status" value="2"/>
</dbReference>
<dbReference type="AlphaFoldDB" id="A0A2T0VEP8"/>
<reference evidence="10 11" key="1">
    <citation type="submission" date="2018-03" db="EMBL/GenBank/DDBJ databases">
        <title>Genomic Encyclopedia of Type Strains, Phase III (KMG-III): the genomes of soil and plant-associated and newly described type strains.</title>
        <authorList>
            <person name="Whitman W."/>
        </authorList>
    </citation>
    <scope>NUCLEOTIDE SEQUENCE [LARGE SCALE GENOMIC DNA]</scope>
    <source>
        <strain evidence="10 11">CGMCC 1.12484</strain>
    </source>
</reference>
<evidence type="ECO:0000259" key="9">
    <source>
        <dbReference type="PROSITE" id="PS50928"/>
    </source>
</evidence>
<feature type="region of interest" description="Disordered" evidence="8">
    <location>
        <begin position="1"/>
        <end position="37"/>
    </location>
</feature>
<feature type="transmembrane region" description="Helical" evidence="7">
    <location>
        <begin position="151"/>
        <end position="174"/>
    </location>
</feature>
<evidence type="ECO:0000256" key="2">
    <source>
        <dbReference type="ARBA" id="ARBA00022448"/>
    </source>
</evidence>
<feature type="transmembrane region" description="Helical" evidence="7">
    <location>
        <begin position="562"/>
        <end position="582"/>
    </location>
</feature>
<gene>
    <name evidence="10" type="ORF">B0I08_104313</name>
</gene>
<feature type="transmembrane region" description="Helical" evidence="7">
    <location>
        <begin position="265"/>
        <end position="289"/>
    </location>
</feature>
<keyword evidence="2 7" id="KW-0813">Transport</keyword>
<dbReference type="GO" id="GO:0005886">
    <property type="term" value="C:plasma membrane"/>
    <property type="evidence" value="ECO:0007669"/>
    <property type="project" value="UniProtKB-SubCell"/>
</dbReference>
<keyword evidence="5 7" id="KW-1133">Transmembrane helix</keyword>
<name>A0A2T0VEP8_9MICO</name>
<evidence type="ECO:0000256" key="5">
    <source>
        <dbReference type="ARBA" id="ARBA00022989"/>
    </source>
</evidence>
<keyword evidence="11" id="KW-1185">Reference proteome</keyword>
<dbReference type="NCBIfam" id="TIGR01097">
    <property type="entry name" value="PhnE"/>
    <property type="match status" value="2"/>
</dbReference>
<dbReference type="OrthoDB" id="9808005at2"/>
<keyword evidence="6 7" id="KW-0472">Membrane</keyword>
<feature type="domain" description="ABC transmembrane type-1" evidence="9">
    <location>
        <begin position="99"/>
        <end position="282"/>
    </location>
</feature>
<feature type="transmembrane region" description="Helical" evidence="7">
    <location>
        <begin position="530"/>
        <end position="550"/>
    </location>
</feature>
<dbReference type="PANTHER" id="PTHR30043:SF1">
    <property type="entry name" value="ABC TRANSPORT SYSTEM PERMEASE PROTEIN P69"/>
    <property type="match status" value="1"/>
</dbReference>
<dbReference type="CDD" id="cd06261">
    <property type="entry name" value="TM_PBP2"/>
    <property type="match status" value="1"/>
</dbReference>
<evidence type="ECO:0000256" key="1">
    <source>
        <dbReference type="ARBA" id="ARBA00004651"/>
    </source>
</evidence>
<feature type="transmembrane region" description="Helical" evidence="7">
    <location>
        <begin position="403"/>
        <end position="423"/>
    </location>
</feature>
<evidence type="ECO:0000256" key="6">
    <source>
        <dbReference type="ARBA" id="ARBA00023136"/>
    </source>
</evidence>
<dbReference type="RefSeq" id="WP_106212190.1">
    <property type="nucleotide sequence ID" value="NZ_PVTL01000004.1"/>
</dbReference>
<dbReference type="EMBL" id="PVTL01000004">
    <property type="protein sequence ID" value="PRY68610.1"/>
    <property type="molecule type" value="Genomic_DNA"/>
</dbReference>
<feature type="transmembrane region" description="Helical" evidence="7">
    <location>
        <begin position="103"/>
        <end position="126"/>
    </location>
</feature>
<protein>
    <submittedName>
        <fullName evidence="10">Phosphonate transport system permease protein</fullName>
    </submittedName>
</protein>
<evidence type="ECO:0000256" key="4">
    <source>
        <dbReference type="ARBA" id="ARBA00022692"/>
    </source>
</evidence>
<keyword evidence="4 7" id="KW-0812">Transmembrane</keyword>
<sequence>MTVDTDASHSAHTGIPHTDASHTGTSHAKVPLPPRPRPSANRIAAGSTLVIILIAAIWSVVALEINVASMVRSLDNAGNFVSRIFPLDFPPLGELLVMTGQTLAIVVVATVLAVVLSLPVALFAAANTTSGPVMRGVSRTIIVMCRAVPDLIFAIVLFRLFGLGALPGILALGLHSIGMVGKLYADAIEELDGGPAEAVRSAGGSRLQWITSTVIPQVMPQLIATALHRFDINLRTSVLLGYVGVGGIGLELANALRTMQYQRGMALALVILALCIALEMLSGAIRASLLGRVPANRRGVLGFIDRVAAGWITAPRGGRELQRGKDGRVRIAPQWDRERIGRFAGVALTIAIVALATVYADLDFSTLAEDLLALPQVLGTFLPPSPQDLIDTLLEAMLVTVQIGLAATLLGLVLALPIGVFAARNVASSGFVANLFRTIIVIIRGLPELILAIVFIVITGLGPIAGTLALAIGSVGLLGKLVADSLEETDVRVQDAVRATGATPIQVFFAATLRQAAPQFIAHVLYQLDVNIRSATLLGIVGAGGIGFYLLNASRVQEFDVVTFIIVMVLVTVLAVEAVAVWTRKALR</sequence>
<comment type="subcellular location">
    <subcellularLocation>
        <location evidence="1 7">Cell membrane</location>
        <topology evidence="1 7">Multi-pass membrane protein</topology>
    </subcellularLocation>
</comment>
<feature type="transmembrane region" description="Helical" evidence="7">
    <location>
        <begin position="239"/>
        <end position="259"/>
    </location>
</feature>
<dbReference type="Proteomes" id="UP000237983">
    <property type="component" value="Unassembled WGS sequence"/>
</dbReference>
<dbReference type="InterPro" id="IPR035906">
    <property type="entry name" value="MetI-like_sf"/>
</dbReference>
<dbReference type="InterPro" id="IPR000515">
    <property type="entry name" value="MetI-like"/>
</dbReference>
<dbReference type="Pfam" id="PF00528">
    <property type="entry name" value="BPD_transp_1"/>
    <property type="match status" value="2"/>
</dbReference>
<feature type="domain" description="ABC transmembrane type-1" evidence="9">
    <location>
        <begin position="397"/>
        <end position="580"/>
    </location>
</feature>
<organism evidence="10 11">
    <name type="scientific">Glaciihabitans tibetensis</name>
    <dbReference type="NCBI Taxonomy" id="1266600"/>
    <lineage>
        <taxon>Bacteria</taxon>
        <taxon>Bacillati</taxon>
        <taxon>Actinomycetota</taxon>
        <taxon>Actinomycetes</taxon>
        <taxon>Micrococcales</taxon>
        <taxon>Microbacteriaceae</taxon>
        <taxon>Glaciihabitans</taxon>
    </lineage>
</organism>
<feature type="transmembrane region" description="Helical" evidence="7">
    <location>
        <begin position="340"/>
        <end position="360"/>
    </location>
</feature>
<evidence type="ECO:0000313" key="10">
    <source>
        <dbReference type="EMBL" id="PRY68610.1"/>
    </source>
</evidence>
<evidence type="ECO:0000313" key="11">
    <source>
        <dbReference type="Proteomes" id="UP000237983"/>
    </source>
</evidence>
<dbReference type="InterPro" id="IPR005769">
    <property type="entry name" value="PhnE/PtxC"/>
</dbReference>